<evidence type="ECO:0000256" key="1">
    <source>
        <dbReference type="SAM" id="Phobius"/>
    </source>
</evidence>
<dbReference type="SUPFAM" id="SSF141571">
    <property type="entry name" value="Pentapeptide repeat-like"/>
    <property type="match status" value="1"/>
</dbReference>
<dbReference type="PANTHER" id="PTHR14136">
    <property type="entry name" value="BTB_POZ DOMAIN-CONTAINING PROTEIN KCTD9"/>
    <property type="match status" value="1"/>
</dbReference>
<sequence>MAAAVLLLRLRGGSLAVAPLPRQGSVMFGFLMLASGILLVVVAVLVVLWVVWKPAWMGFSGRTLWDWISLLAVPAVLWGAGLIFNEGQAQREEARASAEALQAYVDRITALVIDPGMADRPESFAAAGRAQTTAVLSQIRSRDAGTVLRYLAEIGTLADFAPSFEGTDLTGAELKELDLEGVDFEGAILIGADLEDAELSGVDFEGADLTRADFKGADLRGADFEGALLDDTDFSGARLDGADLSAAENLTARQLRTACIGSATVLPAGIGDVAGECRREDDD</sequence>
<dbReference type="EMBL" id="VFFF01000001">
    <property type="protein sequence ID" value="TNY32872.1"/>
    <property type="molecule type" value="Genomic_DNA"/>
</dbReference>
<organism evidence="2 3">
    <name type="scientific">Pelagovum pacificum</name>
    <dbReference type="NCBI Taxonomy" id="2588711"/>
    <lineage>
        <taxon>Bacteria</taxon>
        <taxon>Pseudomonadati</taxon>
        <taxon>Pseudomonadota</taxon>
        <taxon>Alphaproteobacteria</taxon>
        <taxon>Rhodobacterales</taxon>
        <taxon>Paracoccaceae</taxon>
        <taxon>Pelagovum</taxon>
    </lineage>
</organism>
<accession>A0A5C5GDL8</accession>
<dbReference type="InterPro" id="IPR051082">
    <property type="entry name" value="Pentapeptide-BTB/POZ_domain"/>
</dbReference>
<comment type="caution">
    <text evidence="2">The sequence shown here is derived from an EMBL/GenBank/DDBJ whole genome shotgun (WGS) entry which is preliminary data.</text>
</comment>
<evidence type="ECO:0000313" key="3">
    <source>
        <dbReference type="Proteomes" id="UP000314011"/>
    </source>
</evidence>
<keyword evidence="1" id="KW-0812">Transmembrane</keyword>
<dbReference type="OrthoDB" id="154874at2"/>
<name>A0A5C5GDL8_9RHOB</name>
<gene>
    <name evidence="2" type="ORF">FHY64_06240</name>
</gene>
<feature type="transmembrane region" description="Helical" evidence="1">
    <location>
        <begin position="64"/>
        <end position="84"/>
    </location>
</feature>
<dbReference type="Pfam" id="PF00805">
    <property type="entry name" value="Pentapeptide"/>
    <property type="match status" value="2"/>
</dbReference>
<keyword evidence="1" id="KW-0472">Membrane</keyword>
<feature type="transmembrane region" description="Helical" evidence="1">
    <location>
        <begin position="26"/>
        <end position="52"/>
    </location>
</feature>
<dbReference type="PANTHER" id="PTHR14136:SF17">
    <property type="entry name" value="BTB_POZ DOMAIN-CONTAINING PROTEIN KCTD9"/>
    <property type="match status" value="1"/>
</dbReference>
<proteinExistence type="predicted"/>
<keyword evidence="3" id="KW-1185">Reference proteome</keyword>
<keyword evidence="1" id="KW-1133">Transmembrane helix</keyword>
<reference evidence="2 3" key="1">
    <citation type="submission" date="2019-06" db="EMBL/GenBank/DDBJ databases">
        <title>Genome of new Rhodobacteraceae sp. SM1903.</title>
        <authorList>
            <person name="Ren X."/>
        </authorList>
    </citation>
    <scope>NUCLEOTIDE SEQUENCE [LARGE SCALE GENOMIC DNA]</scope>
    <source>
        <strain evidence="2 3">SM1903</strain>
    </source>
</reference>
<dbReference type="Gene3D" id="2.160.20.80">
    <property type="entry name" value="E3 ubiquitin-protein ligase SopA"/>
    <property type="match status" value="1"/>
</dbReference>
<dbReference type="Proteomes" id="UP000314011">
    <property type="component" value="Unassembled WGS sequence"/>
</dbReference>
<evidence type="ECO:0000313" key="2">
    <source>
        <dbReference type="EMBL" id="TNY32872.1"/>
    </source>
</evidence>
<protein>
    <submittedName>
        <fullName evidence="2">Pentapeptide repeat-containing protein</fullName>
    </submittedName>
</protein>
<dbReference type="AlphaFoldDB" id="A0A5C5GDL8"/>
<dbReference type="InterPro" id="IPR001646">
    <property type="entry name" value="5peptide_repeat"/>
</dbReference>